<name>A0A0B7ARD6_9EUPU</name>
<protein>
    <submittedName>
        <fullName evidence="1">Uncharacterized protein</fullName>
    </submittedName>
</protein>
<organism evidence="1">
    <name type="scientific">Arion vulgaris</name>
    <dbReference type="NCBI Taxonomy" id="1028688"/>
    <lineage>
        <taxon>Eukaryota</taxon>
        <taxon>Metazoa</taxon>
        <taxon>Spiralia</taxon>
        <taxon>Lophotrochozoa</taxon>
        <taxon>Mollusca</taxon>
        <taxon>Gastropoda</taxon>
        <taxon>Heterobranchia</taxon>
        <taxon>Euthyneura</taxon>
        <taxon>Panpulmonata</taxon>
        <taxon>Eupulmonata</taxon>
        <taxon>Stylommatophora</taxon>
        <taxon>Helicina</taxon>
        <taxon>Arionoidea</taxon>
        <taxon>Arionidae</taxon>
        <taxon>Arion</taxon>
    </lineage>
</organism>
<proteinExistence type="predicted"/>
<reference evidence="1" key="1">
    <citation type="submission" date="2014-12" db="EMBL/GenBank/DDBJ databases">
        <title>Insight into the proteome of Arion vulgaris.</title>
        <authorList>
            <person name="Aradska J."/>
            <person name="Bulat T."/>
            <person name="Smidak R."/>
            <person name="Sarate P."/>
            <person name="Gangsoo J."/>
            <person name="Sialana F."/>
            <person name="Bilban M."/>
            <person name="Lubec G."/>
        </authorList>
    </citation>
    <scope>NUCLEOTIDE SEQUENCE</scope>
    <source>
        <tissue evidence="1">Skin</tissue>
    </source>
</reference>
<evidence type="ECO:0000313" key="1">
    <source>
        <dbReference type="EMBL" id="CEK82556.1"/>
    </source>
</evidence>
<gene>
    <name evidence="1" type="primary">ORF132259</name>
</gene>
<dbReference type="EMBL" id="HACG01035691">
    <property type="protein sequence ID" value="CEK82556.1"/>
    <property type="molecule type" value="Transcribed_RNA"/>
</dbReference>
<dbReference type="AlphaFoldDB" id="A0A0B7ARD6"/>
<sequence length="54" mass="6253">LKLSTLSRSQRFINYNNISSINKMESFKFNLSSRSMSLAEHRLSSQPALETLYL</sequence>
<accession>A0A0B7ARD6</accession>
<feature type="non-terminal residue" evidence="1">
    <location>
        <position position="1"/>
    </location>
</feature>